<gene>
    <name evidence="2" type="ORF">JOL62DRAFT_566187</name>
</gene>
<reference evidence="2 3" key="1">
    <citation type="submission" date="2024-04" db="EMBL/GenBank/DDBJ databases">
        <title>Phyllosticta paracitricarpa is synonymous to the EU quarantine fungus P. citricarpa based on phylogenomic analyses.</title>
        <authorList>
            <consortium name="Lawrence Berkeley National Laboratory"/>
            <person name="Van ingen-buijs V.A."/>
            <person name="Van westerhoven A.C."/>
            <person name="Haridas S."/>
            <person name="Skiadas P."/>
            <person name="Martin F."/>
            <person name="Groenewald J.Z."/>
            <person name="Crous P.W."/>
            <person name="Seidl M.F."/>
        </authorList>
    </citation>
    <scope>NUCLEOTIDE SEQUENCE [LARGE SCALE GENOMIC DNA]</scope>
    <source>
        <strain evidence="2 3">CBS 141358</strain>
    </source>
</reference>
<accession>A0ABR1NH06</accession>
<organism evidence="2 3">
    <name type="scientific">Phyllosticta paracitricarpa</name>
    <dbReference type="NCBI Taxonomy" id="2016321"/>
    <lineage>
        <taxon>Eukaryota</taxon>
        <taxon>Fungi</taxon>
        <taxon>Dikarya</taxon>
        <taxon>Ascomycota</taxon>
        <taxon>Pezizomycotina</taxon>
        <taxon>Dothideomycetes</taxon>
        <taxon>Dothideomycetes incertae sedis</taxon>
        <taxon>Botryosphaeriales</taxon>
        <taxon>Phyllostictaceae</taxon>
        <taxon>Phyllosticta</taxon>
    </lineage>
</organism>
<evidence type="ECO:0000313" key="2">
    <source>
        <dbReference type="EMBL" id="KAK7614068.1"/>
    </source>
</evidence>
<feature type="chain" id="PRO_5045594240" evidence="1">
    <location>
        <begin position="21"/>
        <end position="135"/>
    </location>
</feature>
<name>A0ABR1NH06_9PEZI</name>
<dbReference type="Proteomes" id="UP001367316">
    <property type="component" value="Unassembled WGS sequence"/>
</dbReference>
<feature type="signal peptide" evidence="1">
    <location>
        <begin position="1"/>
        <end position="20"/>
    </location>
</feature>
<keyword evidence="1" id="KW-0732">Signal</keyword>
<comment type="caution">
    <text evidence="2">The sequence shown here is derived from an EMBL/GenBank/DDBJ whole genome shotgun (WGS) entry which is preliminary data.</text>
</comment>
<sequence>MHLINNPLFILLSFLWLAIASPVTPITHQCDGLLRSGGEGTLQNYAGSSISPFSLVDIKIERTTGHARPPGSKTIYHGPDMHVHNRACNAVKITWSLDNLVHPSASIFKAREHDRIIYPYDVPVGATLYITIEPQ</sequence>
<dbReference type="EMBL" id="JBBPBF010000005">
    <property type="protein sequence ID" value="KAK7614068.1"/>
    <property type="molecule type" value="Genomic_DNA"/>
</dbReference>
<evidence type="ECO:0000256" key="1">
    <source>
        <dbReference type="SAM" id="SignalP"/>
    </source>
</evidence>
<evidence type="ECO:0000313" key="3">
    <source>
        <dbReference type="Proteomes" id="UP001367316"/>
    </source>
</evidence>
<proteinExistence type="predicted"/>
<protein>
    <submittedName>
        <fullName evidence="2">Uncharacterized protein</fullName>
    </submittedName>
</protein>
<keyword evidence="3" id="KW-1185">Reference proteome</keyword>